<evidence type="ECO:0000313" key="1">
    <source>
        <dbReference type="EMBL" id="JAH56658.1"/>
    </source>
</evidence>
<name>A0A0E9TVA4_ANGAN</name>
<dbReference type="AlphaFoldDB" id="A0A0E9TVA4"/>
<protein>
    <submittedName>
        <fullName evidence="1">Uncharacterized protein</fullName>
    </submittedName>
</protein>
<organism evidence="1">
    <name type="scientific">Anguilla anguilla</name>
    <name type="common">European freshwater eel</name>
    <name type="synonym">Muraena anguilla</name>
    <dbReference type="NCBI Taxonomy" id="7936"/>
    <lineage>
        <taxon>Eukaryota</taxon>
        <taxon>Metazoa</taxon>
        <taxon>Chordata</taxon>
        <taxon>Craniata</taxon>
        <taxon>Vertebrata</taxon>
        <taxon>Euteleostomi</taxon>
        <taxon>Actinopterygii</taxon>
        <taxon>Neopterygii</taxon>
        <taxon>Teleostei</taxon>
        <taxon>Anguilliformes</taxon>
        <taxon>Anguillidae</taxon>
        <taxon>Anguilla</taxon>
    </lineage>
</organism>
<reference evidence="1" key="2">
    <citation type="journal article" date="2015" name="Fish Shellfish Immunol.">
        <title>Early steps in the European eel (Anguilla anguilla)-Vibrio vulnificus interaction in the gills: Role of the RtxA13 toxin.</title>
        <authorList>
            <person name="Callol A."/>
            <person name="Pajuelo D."/>
            <person name="Ebbesson L."/>
            <person name="Teles M."/>
            <person name="MacKenzie S."/>
            <person name="Amaro C."/>
        </authorList>
    </citation>
    <scope>NUCLEOTIDE SEQUENCE</scope>
</reference>
<reference evidence="1" key="1">
    <citation type="submission" date="2014-11" db="EMBL/GenBank/DDBJ databases">
        <authorList>
            <person name="Amaro Gonzalez C."/>
        </authorList>
    </citation>
    <scope>NUCLEOTIDE SEQUENCE</scope>
</reference>
<sequence>MVHGQMSWGCLTLLGLPQAWAR</sequence>
<accession>A0A0E9TVA4</accession>
<proteinExistence type="predicted"/>
<dbReference type="EMBL" id="GBXM01051919">
    <property type="protein sequence ID" value="JAH56658.1"/>
    <property type="molecule type" value="Transcribed_RNA"/>
</dbReference>